<dbReference type="AlphaFoldDB" id="A0A7E6F430"/>
<dbReference type="InterPro" id="IPR032727">
    <property type="entry name" value="CLAMP"/>
</dbReference>
<dbReference type="RefSeq" id="XP_036362546.1">
    <property type="nucleotide sequence ID" value="XM_036506653.1"/>
</dbReference>
<evidence type="ECO:0000313" key="3">
    <source>
        <dbReference type="Proteomes" id="UP000515154"/>
    </source>
</evidence>
<dbReference type="PANTHER" id="PTHR28457:SF1">
    <property type="entry name" value="CILIA- AND FLAGELLA-ASSOCIATED PROTEIN 119"/>
    <property type="match status" value="1"/>
</dbReference>
<keyword evidence="3" id="KW-1185">Reference proteome</keyword>
<keyword evidence="1" id="KW-0175">Coiled coil</keyword>
<sequence>MVISYQDEQCMTLQQPGRQLQIVIWADLGPKQSAMLKNAEKLNDVKNILAEIFNLCNSSEQHKEKILLNLYTYAVQFAREEQFTVEQLSAHFSIVKLVHEACVESPFGNMEKTFTYFKDLLICHSVCRPPYSTELFSIKDVRKIACYMTNTYFRHFKLYKYVFTSQVRLDLVLSYIGEPDSTTNQDFDPEKERKNMKSRNSDFVSGDENIEQKELEKIAEKEEAKKHLRKLITEFLQQKINELKLAVAEKLEESEKIVNNKLEDAGYRDYTKKISKRLSKTGKRPSTLCEH</sequence>
<protein>
    <submittedName>
        <fullName evidence="4">Coiled-coil domain-containing protein 189-like isoform X1</fullName>
    </submittedName>
</protein>
<gene>
    <name evidence="4" type="primary">LOC115216806</name>
</gene>
<accession>A0A7E6F430</accession>
<name>A0A7E6F430_9MOLL</name>
<organism evidence="3 4">
    <name type="scientific">Octopus sinensis</name>
    <name type="common">East Asian common octopus</name>
    <dbReference type="NCBI Taxonomy" id="2607531"/>
    <lineage>
        <taxon>Eukaryota</taxon>
        <taxon>Metazoa</taxon>
        <taxon>Spiralia</taxon>
        <taxon>Lophotrochozoa</taxon>
        <taxon>Mollusca</taxon>
        <taxon>Cephalopoda</taxon>
        <taxon>Coleoidea</taxon>
        <taxon>Octopodiformes</taxon>
        <taxon>Octopoda</taxon>
        <taxon>Incirrata</taxon>
        <taxon>Octopodidae</taxon>
        <taxon>Octopus</taxon>
    </lineage>
</organism>
<feature type="region of interest" description="Disordered" evidence="2">
    <location>
        <begin position="183"/>
        <end position="203"/>
    </location>
</feature>
<evidence type="ECO:0000256" key="2">
    <source>
        <dbReference type="SAM" id="MobiDB-lite"/>
    </source>
</evidence>
<dbReference type="Proteomes" id="UP000515154">
    <property type="component" value="Linkage group LG10"/>
</dbReference>
<evidence type="ECO:0000313" key="4">
    <source>
        <dbReference type="RefSeq" id="XP_036362546.1"/>
    </source>
</evidence>
<proteinExistence type="predicted"/>
<dbReference type="PANTHER" id="PTHR28457">
    <property type="entry name" value="COILED-COIL DOMAIN-CONTAINING PROTEIN 189"/>
    <property type="match status" value="1"/>
</dbReference>
<evidence type="ECO:0000256" key="1">
    <source>
        <dbReference type="SAM" id="Coils"/>
    </source>
</evidence>
<dbReference type="Pfam" id="PF14769">
    <property type="entry name" value="CLAMP"/>
    <property type="match status" value="1"/>
</dbReference>
<feature type="coiled-coil region" evidence="1">
    <location>
        <begin position="210"/>
        <end position="253"/>
    </location>
</feature>
<reference evidence="4" key="1">
    <citation type="submission" date="2025-08" db="UniProtKB">
        <authorList>
            <consortium name="RefSeq"/>
        </authorList>
    </citation>
    <scope>IDENTIFICATION</scope>
</reference>